<evidence type="ECO:0000313" key="2">
    <source>
        <dbReference type="Proteomes" id="UP001057402"/>
    </source>
</evidence>
<accession>A0ACB9R5N3</accession>
<protein>
    <submittedName>
        <fullName evidence="1">Uncharacterized protein</fullName>
    </submittedName>
</protein>
<reference evidence="2" key="1">
    <citation type="journal article" date="2023" name="Front. Plant Sci.">
        <title>Chromosomal-level genome assembly of Melastoma candidum provides insights into trichome evolution.</title>
        <authorList>
            <person name="Zhong Y."/>
            <person name="Wu W."/>
            <person name="Sun C."/>
            <person name="Zou P."/>
            <person name="Liu Y."/>
            <person name="Dai S."/>
            <person name="Zhou R."/>
        </authorList>
    </citation>
    <scope>NUCLEOTIDE SEQUENCE [LARGE SCALE GENOMIC DNA]</scope>
</reference>
<keyword evidence="2" id="KW-1185">Reference proteome</keyword>
<evidence type="ECO:0000313" key="1">
    <source>
        <dbReference type="EMBL" id="KAI4374184.1"/>
    </source>
</evidence>
<proteinExistence type="predicted"/>
<dbReference type="EMBL" id="CM042883">
    <property type="protein sequence ID" value="KAI4374184.1"/>
    <property type="molecule type" value="Genomic_DNA"/>
</dbReference>
<dbReference type="Proteomes" id="UP001057402">
    <property type="component" value="Chromosome 4"/>
</dbReference>
<comment type="caution">
    <text evidence="1">The sequence shown here is derived from an EMBL/GenBank/DDBJ whole genome shotgun (WGS) entry which is preliminary data.</text>
</comment>
<sequence length="570" mass="61935">MKSLTASACPSGRTSRTATSPPASTSTGSVRSSPTPSGVMGSRAPSRSLPLATSFSSPGVKQEALSSSGINMTHDGLLANAGSLQCGGGKNSADRSLHVDLMYWVSQNPPPAHLFLISGDRDFAGILHCLRMNNYNVLLASPESASGVLCSAASIMWHWNSSVRGENLAGKIYNQLPDGPYGSWYGHYKAVIEDPYAGVESSCSKSENIRETCPKQKPSTVPASVVKQIRRILSSFPQGISVTELRETEVFTPCKTSHQVIDSRDDASGNHAAVPAETNMKVVEELPGKANAKHSTDERAVDKPGVAVDQALLTPVASQGQQSASEAGLFKRVWNKWFGPRPGDVTKDNNISLSDETGMTKYRASNEEISSPSSTSEKSEGNNACNSTCPSLAALLSFDNCRFQRNDDLDNSKKLVMPSDVAPTAKLDHNVSSEAFWSDMKSFLDMSRGSAIICQCRNRFGATIAEGRPADLMSLGQNELLHLTGVLISERKLIREDPSLKFPFMLMKLCSQPPHGLSSFFRSEGSPIRRSLENNVEKTEQQIQREKGESRSIEWLFLLWTNRMRIARAR</sequence>
<name>A0ACB9R5N3_9MYRT</name>
<gene>
    <name evidence="1" type="ORF">MLD38_012207</name>
</gene>
<organism evidence="1 2">
    <name type="scientific">Melastoma candidum</name>
    <dbReference type="NCBI Taxonomy" id="119954"/>
    <lineage>
        <taxon>Eukaryota</taxon>
        <taxon>Viridiplantae</taxon>
        <taxon>Streptophyta</taxon>
        <taxon>Embryophyta</taxon>
        <taxon>Tracheophyta</taxon>
        <taxon>Spermatophyta</taxon>
        <taxon>Magnoliopsida</taxon>
        <taxon>eudicotyledons</taxon>
        <taxon>Gunneridae</taxon>
        <taxon>Pentapetalae</taxon>
        <taxon>rosids</taxon>
        <taxon>malvids</taxon>
        <taxon>Myrtales</taxon>
        <taxon>Melastomataceae</taxon>
        <taxon>Melastomatoideae</taxon>
        <taxon>Melastomateae</taxon>
        <taxon>Melastoma</taxon>
    </lineage>
</organism>